<dbReference type="EMBL" id="CAJOBO010002989">
    <property type="protein sequence ID" value="CAF4476673.1"/>
    <property type="molecule type" value="Genomic_DNA"/>
</dbReference>
<gene>
    <name evidence="3" type="ORF">HFQ381_LOCUS25891</name>
</gene>
<evidence type="ECO:0000256" key="1">
    <source>
        <dbReference type="ARBA" id="ARBA00009024"/>
    </source>
</evidence>
<dbReference type="PANTHER" id="PTHR15907">
    <property type="entry name" value="DUF614 FAMILY PROTEIN-RELATED"/>
    <property type="match status" value="1"/>
</dbReference>
<protein>
    <submittedName>
        <fullName evidence="3">Uncharacterized protein</fullName>
    </submittedName>
</protein>
<comment type="caution">
    <text evidence="3">The sequence shown here is derived from an EMBL/GenBank/DDBJ whole genome shotgun (WGS) entry which is preliminary data.</text>
</comment>
<sequence length="167" mass="18125">MTRLGVGEPKDATGQVFSSPGRCTVGLKPTGPDRPIDRDEPSSKFSRYHTTITTQPTTDKELKPCNAQWNTDFLDSFSPVADGILYCCCCCICEGLLHARAGEHFCSCLLPGSTQSLRTKIRMAYGIKGSLLGDCLASCLCLCACALLQMKKELDHQNVPDTNANTE</sequence>
<evidence type="ECO:0000256" key="2">
    <source>
        <dbReference type="SAM" id="MobiDB-lite"/>
    </source>
</evidence>
<dbReference type="Pfam" id="PF04749">
    <property type="entry name" value="PLAC8"/>
    <property type="match status" value="1"/>
</dbReference>
<organism evidence="3 4">
    <name type="scientific">Rotaria socialis</name>
    <dbReference type="NCBI Taxonomy" id="392032"/>
    <lineage>
        <taxon>Eukaryota</taxon>
        <taxon>Metazoa</taxon>
        <taxon>Spiralia</taxon>
        <taxon>Gnathifera</taxon>
        <taxon>Rotifera</taxon>
        <taxon>Eurotatoria</taxon>
        <taxon>Bdelloidea</taxon>
        <taxon>Philodinida</taxon>
        <taxon>Philodinidae</taxon>
        <taxon>Rotaria</taxon>
    </lineage>
</organism>
<proteinExistence type="inferred from homology"/>
<accession>A0A820U5B5</accession>
<reference evidence="3" key="1">
    <citation type="submission" date="2021-02" db="EMBL/GenBank/DDBJ databases">
        <authorList>
            <person name="Nowell W R."/>
        </authorList>
    </citation>
    <scope>NUCLEOTIDE SEQUENCE</scope>
</reference>
<dbReference type="Proteomes" id="UP000663851">
    <property type="component" value="Unassembled WGS sequence"/>
</dbReference>
<feature type="region of interest" description="Disordered" evidence="2">
    <location>
        <begin position="1"/>
        <end position="43"/>
    </location>
</feature>
<dbReference type="AlphaFoldDB" id="A0A820U5B5"/>
<evidence type="ECO:0000313" key="3">
    <source>
        <dbReference type="EMBL" id="CAF4476673.1"/>
    </source>
</evidence>
<evidence type="ECO:0000313" key="4">
    <source>
        <dbReference type="Proteomes" id="UP000663851"/>
    </source>
</evidence>
<dbReference type="InterPro" id="IPR006461">
    <property type="entry name" value="PLAC_motif_containing"/>
</dbReference>
<comment type="similarity">
    <text evidence="1">Belongs to the cornifelin family.</text>
</comment>
<name>A0A820U5B5_9BILA</name>